<comment type="function">
    <text evidence="1">Essential component of the TIM23 complex, a complex that mediates the translocation of transit peptide-containing proteins across the mitochondrial inner membrane.</text>
</comment>
<dbReference type="STRING" id="88036.D8QR26"/>
<keyword evidence="1" id="KW-0811">Translocation</keyword>
<dbReference type="KEGG" id="smo:SELMODRAFT_75138"/>
<dbReference type="HOGENOM" id="CLU_020262_4_5_1"/>
<evidence type="ECO:0000313" key="4">
    <source>
        <dbReference type="EMBL" id="EFJ37906.1"/>
    </source>
</evidence>
<dbReference type="GO" id="GO:0015031">
    <property type="term" value="P:protein transport"/>
    <property type="evidence" value="ECO:0007669"/>
    <property type="project" value="UniProtKB-KW"/>
</dbReference>
<dbReference type="PANTHER" id="PTHR12210">
    <property type="entry name" value="DULLARD PROTEIN PHOSPHATASE"/>
    <property type="match status" value="1"/>
</dbReference>
<protein>
    <recommendedName>
        <fullName evidence="1">Mitochondrial import inner membrane translocase subunit TIM50</fullName>
    </recommendedName>
</protein>
<evidence type="ECO:0000256" key="1">
    <source>
        <dbReference type="RuleBase" id="RU365079"/>
    </source>
</evidence>
<keyword evidence="1" id="KW-0809">Transit peptide</keyword>
<dbReference type="GO" id="GO:0004721">
    <property type="term" value="F:phosphoprotein phosphatase activity"/>
    <property type="evidence" value="ECO:0000318"/>
    <property type="project" value="GO_Central"/>
</dbReference>
<proteinExistence type="inferred from homology"/>
<dbReference type="Gramene" id="EFJ37906">
    <property type="protein sequence ID" value="EFJ37906"/>
    <property type="gene ID" value="SELMODRAFT_75138"/>
</dbReference>
<dbReference type="SUPFAM" id="SSF56784">
    <property type="entry name" value="HAD-like"/>
    <property type="match status" value="1"/>
</dbReference>
<dbReference type="InterPro" id="IPR036412">
    <property type="entry name" value="HAD-like_sf"/>
</dbReference>
<dbReference type="InterPro" id="IPR004274">
    <property type="entry name" value="FCP1_dom"/>
</dbReference>
<dbReference type="GO" id="GO:0005744">
    <property type="term" value="C:TIM23 mitochondrial import inner membrane translocase complex"/>
    <property type="evidence" value="ECO:0007669"/>
    <property type="project" value="UniProtKB-UniRule"/>
</dbReference>
<dbReference type="InterPro" id="IPR050365">
    <property type="entry name" value="TIM50"/>
</dbReference>
<reference evidence="4 5" key="1">
    <citation type="journal article" date="2011" name="Science">
        <title>The Selaginella genome identifies genetic changes associated with the evolution of vascular plants.</title>
        <authorList>
            <person name="Banks J.A."/>
            <person name="Nishiyama T."/>
            <person name="Hasebe M."/>
            <person name="Bowman J.L."/>
            <person name="Gribskov M."/>
            <person name="dePamphilis C."/>
            <person name="Albert V.A."/>
            <person name="Aono N."/>
            <person name="Aoyama T."/>
            <person name="Ambrose B.A."/>
            <person name="Ashton N.W."/>
            <person name="Axtell M.J."/>
            <person name="Barker E."/>
            <person name="Barker M.S."/>
            <person name="Bennetzen J.L."/>
            <person name="Bonawitz N.D."/>
            <person name="Chapple C."/>
            <person name="Cheng C."/>
            <person name="Correa L.G."/>
            <person name="Dacre M."/>
            <person name="DeBarry J."/>
            <person name="Dreyer I."/>
            <person name="Elias M."/>
            <person name="Engstrom E.M."/>
            <person name="Estelle M."/>
            <person name="Feng L."/>
            <person name="Finet C."/>
            <person name="Floyd S.K."/>
            <person name="Frommer W.B."/>
            <person name="Fujita T."/>
            <person name="Gramzow L."/>
            <person name="Gutensohn M."/>
            <person name="Harholt J."/>
            <person name="Hattori M."/>
            <person name="Heyl A."/>
            <person name="Hirai T."/>
            <person name="Hiwatashi Y."/>
            <person name="Ishikawa M."/>
            <person name="Iwata M."/>
            <person name="Karol K.G."/>
            <person name="Koehler B."/>
            <person name="Kolukisaoglu U."/>
            <person name="Kubo M."/>
            <person name="Kurata T."/>
            <person name="Lalonde S."/>
            <person name="Li K."/>
            <person name="Li Y."/>
            <person name="Litt A."/>
            <person name="Lyons E."/>
            <person name="Manning G."/>
            <person name="Maruyama T."/>
            <person name="Michael T.P."/>
            <person name="Mikami K."/>
            <person name="Miyazaki S."/>
            <person name="Morinaga S."/>
            <person name="Murata T."/>
            <person name="Mueller-Roeber B."/>
            <person name="Nelson D.R."/>
            <person name="Obara M."/>
            <person name="Oguri Y."/>
            <person name="Olmstead R.G."/>
            <person name="Onodera N."/>
            <person name="Petersen B.L."/>
            <person name="Pils B."/>
            <person name="Prigge M."/>
            <person name="Rensing S.A."/>
            <person name="Riano-Pachon D.M."/>
            <person name="Roberts A.W."/>
            <person name="Sato Y."/>
            <person name="Scheller H.V."/>
            <person name="Schulz B."/>
            <person name="Schulz C."/>
            <person name="Shakirov E.V."/>
            <person name="Shibagaki N."/>
            <person name="Shinohara N."/>
            <person name="Shippen D.E."/>
            <person name="Soerensen I."/>
            <person name="Sotooka R."/>
            <person name="Sugimoto N."/>
            <person name="Sugita M."/>
            <person name="Sumikawa N."/>
            <person name="Tanurdzic M."/>
            <person name="Theissen G."/>
            <person name="Ulvskov P."/>
            <person name="Wakazuki S."/>
            <person name="Weng J.K."/>
            <person name="Willats W.W."/>
            <person name="Wipf D."/>
            <person name="Wolf P.G."/>
            <person name="Yang L."/>
            <person name="Zimmer A.D."/>
            <person name="Zhu Q."/>
            <person name="Mitros T."/>
            <person name="Hellsten U."/>
            <person name="Loque D."/>
            <person name="Otillar R."/>
            <person name="Salamov A."/>
            <person name="Schmutz J."/>
            <person name="Shapiro H."/>
            <person name="Lindquist E."/>
            <person name="Lucas S."/>
            <person name="Rokhsar D."/>
            <person name="Grigoriev I.V."/>
        </authorList>
    </citation>
    <scope>NUCLEOTIDE SEQUENCE [LARGE SCALE GENOMIC DNA]</scope>
</reference>
<keyword evidence="1" id="KW-0653">Protein transport</keyword>
<dbReference type="Proteomes" id="UP000001514">
    <property type="component" value="Unassembled WGS sequence"/>
</dbReference>
<organism evidence="5">
    <name type="scientific">Selaginella moellendorffii</name>
    <name type="common">Spikemoss</name>
    <dbReference type="NCBI Taxonomy" id="88036"/>
    <lineage>
        <taxon>Eukaryota</taxon>
        <taxon>Viridiplantae</taxon>
        <taxon>Streptophyta</taxon>
        <taxon>Embryophyta</taxon>
        <taxon>Tracheophyta</taxon>
        <taxon>Lycopodiopsida</taxon>
        <taxon>Selaginellales</taxon>
        <taxon>Selaginellaceae</taxon>
        <taxon>Selaginella</taxon>
    </lineage>
</organism>
<dbReference type="CDD" id="cd07521">
    <property type="entry name" value="HAD_FCP1-like"/>
    <property type="match status" value="1"/>
</dbReference>
<comment type="subcellular location">
    <subcellularLocation>
        <location evidence="1">Mitochondrion inner membrane</location>
        <topology evidence="1">Single-pass membrane protein</topology>
    </subcellularLocation>
</comment>
<dbReference type="InterPro" id="IPR023214">
    <property type="entry name" value="HAD_sf"/>
</dbReference>
<dbReference type="InParanoid" id="D8QR26"/>
<evidence type="ECO:0000256" key="2">
    <source>
        <dbReference type="SAM" id="MobiDB-lite"/>
    </source>
</evidence>
<comment type="similarity">
    <text evidence="1">Belongs to the TIM50 family.</text>
</comment>
<dbReference type="Pfam" id="PF03031">
    <property type="entry name" value="NIF"/>
    <property type="match status" value="1"/>
</dbReference>
<dbReference type="Gene3D" id="3.40.50.1000">
    <property type="entry name" value="HAD superfamily/HAD-like"/>
    <property type="match status" value="1"/>
</dbReference>
<sequence>MGQENLLPPQVGAQVGRPTLVLDLDNTLIDGSVSRPGLDQFLHAVKDLYEVVLFTAGTRECAEKIVDEIDRKHGSIAHRLYGDSCVDFVIKPAALLGRDMKRVVVVDDKPEMFKKNVENALPIKPFFSKGNGDDEDEELLKLIPFLTLLAKMNDFRAAIFEWKKQKTQKSSSSDGTAVPKKKGGATTKKKSR</sequence>
<name>D8QR26_SELML</name>
<dbReference type="SMART" id="SM00577">
    <property type="entry name" value="CPDc"/>
    <property type="match status" value="1"/>
</dbReference>
<keyword evidence="5" id="KW-1185">Reference proteome</keyword>
<dbReference type="PROSITE" id="PS50969">
    <property type="entry name" value="FCP1"/>
    <property type="match status" value="1"/>
</dbReference>
<dbReference type="eggNOG" id="KOG1605">
    <property type="taxonomic scope" value="Eukaryota"/>
</dbReference>
<keyword evidence="1" id="KW-0496">Mitochondrion</keyword>
<feature type="region of interest" description="Disordered" evidence="2">
    <location>
        <begin position="164"/>
        <end position="192"/>
    </location>
</feature>
<feature type="domain" description="FCP1 homology" evidence="3">
    <location>
        <begin position="13"/>
        <end position="149"/>
    </location>
</feature>
<dbReference type="AlphaFoldDB" id="D8QR26"/>
<accession>D8QR26</accession>
<dbReference type="EMBL" id="GL377565">
    <property type="protein sequence ID" value="EFJ37906.1"/>
    <property type="molecule type" value="Genomic_DNA"/>
</dbReference>
<keyword evidence="1" id="KW-0813">Transport</keyword>
<gene>
    <name evidence="4" type="ORF">SELMODRAFT_75138</name>
</gene>
<feature type="compositionally biased region" description="Basic residues" evidence="2">
    <location>
        <begin position="179"/>
        <end position="192"/>
    </location>
</feature>
<evidence type="ECO:0000313" key="5">
    <source>
        <dbReference type="Proteomes" id="UP000001514"/>
    </source>
</evidence>
<evidence type="ECO:0000259" key="3">
    <source>
        <dbReference type="PROSITE" id="PS50969"/>
    </source>
</evidence>
<comment type="subunit">
    <text evidence="1">Component of the TIM23 complex.</text>
</comment>